<sequence length="124" mass="14020">MGQAVPDKGRKERSEDLPRRITTLRIHRRGIFATKPARPRAVQYYRTRLEKRNGLSREPPPLFGGVADWVNTGVRHEDGQAGRGFKKHQGWKRIRKGASGYALVFKAAFLGVSHSAWRVLESSA</sequence>
<dbReference type="Proteomes" id="UP000821853">
    <property type="component" value="Chromosome 4"/>
</dbReference>
<protein>
    <submittedName>
        <fullName evidence="1">Uncharacterized protein</fullName>
    </submittedName>
</protein>
<comment type="caution">
    <text evidence="1">The sequence shown here is derived from an EMBL/GenBank/DDBJ whole genome shotgun (WGS) entry which is preliminary data.</text>
</comment>
<dbReference type="VEuPathDB" id="VectorBase:HLOH_045669"/>
<accession>A0A9J6GIN5</accession>
<evidence type="ECO:0000313" key="1">
    <source>
        <dbReference type="EMBL" id="KAH9374220.1"/>
    </source>
</evidence>
<keyword evidence="2" id="KW-1185">Reference proteome</keyword>
<reference evidence="1 2" key="1">
    <citation type="journal article" date="2020" name="Cell">
        <title>Large-Scale Comparative Analyses of Tick Genomes Elucidate Their Genetic Diversity and Vector Capacities.</title>
        <authorList>
            <consortium name="Tick Genome and Microbiome Consortium (TIGMIC)"/>
            <person name="Jia N."/>
            <person name="Wang J."/>
            <person name="Shi W."/>
            <person name="Du L."/>
            <person name="Sun Y."/>
            <person name="Zhan W."/>
            <person name="Jiang J.F."/>
            <person name="Wang Q."/>
            <person name="Zhang B."/>
            <person name="Ji P."/>
            <person name="Bell-Sakyi L."/>
            <person name="Cui X.M."/>
            <person name="Yuan T.T."/>
            <person name="Jiang B.G."/>
            <person name="Yang W.F."/>
            <person name="Lam T.T."/>
            <person name="Chang Q.C."/>
            <person name="Ding S.J."/>
            <person name="Wang X.J."/>
            <person name="Zhu J.G."/>
            <person name="Ruan X.D."/>
            <person name="Zhao L."/>
            <person name="Wei J.T."/>
            <person name="Ye R.Z."/>
            <person name="Que T.C."/>
            <person name="Du C.H."/>
            <person name="Zhou Y.H."/>
            <person name="Cheng J.X."/>
            <person name="Dai P.F."/>
            <person name="Guo W.B."/>
            <person name="Han X.H."/>
            <person name="Huang E.J."/>
            <person name="Li L.F."/>
            <person name="Wei W."/>
            <person name="Gao Y.C."/>
            <person name="Liu J.Z."/>
            <person name="Shao H.Z."/>
            <person name="Wang X."/>
            <person name="Wang C.C."/>
            <person name="Yang T.C."/>
            <person name="Huo Q.B."/>
            <person name="Li W."/>
            <person name="Chen H.Y."/>
            <person name="Chen S.E."/>
            <person name="Zhou L.G."/>
            <person name="Ni X.B."/>
            <person name="Tian J.H."/>
            <person name="Sheng Y."/>
            <person name="Liu T."/>
            <person name="Pan Y.S."/>
            <person name="Xia L.Y."/>
            <person name="Li J."/>
            <person name="Zhao F."/>
            <person name="Cao W.C."/>
        </authorList>
    </citation>
    <scope>NUCLEOTIDE SEQUENCE [LARGE SCALE GENOMIC DNA]</scope>
    <source>
        <strain evidence="1">HaeL-2018</strain>
    </source>
</reference>
<proteinExistence type="predicted"/>
<evidence type="ECO:0000313" key="2">
    <source>
        <dbReference type="Proteomes" id="UP000821853"/>
    </source>
</evidence>
<dbReference type="AlphaFoldDB" id="A0A9J6GIN5"/>
<name>A0A9J6GIN5_HAELO</name>
<organism evidence="1 2">
    <name type="scientific">Haemaphysalis longicornis</name>
    <name type="common">Bush tick</name>
    <dbReference type="NCBI Taxonomy" id="44386"/>
    <lineage>
        <taxon>Eukaryota</taxon>
        <taxon>Metazoa</taxon>
        <taxon>Ecdysozoa</taxon>
        <taxon>Arthropoda</taxon>
        <taxon>Chelicerata</taxon>
        <taxon>Arachnida</taxon>
        <taxon>Acari</taxon>
        <taxon>Parasitiformes</taxon>
        <taxon>Ixodida</taxon>
        <taxon>Ixodoidea</taxon>
        <taxon>Ixodidae</taxon>
        <taxon>Haemaphysalinae</taxon>
        <taxon>Haemaphysalis</taxon>
    </lineage>
</organism>
<dbReference type="EMBL" id="JABSTR010000006">
    <property type="protein sequence ID" value="KAH9374220.1"/>
    <property type="molecule type" value="Genomic_DNA"/>
</dbReference>
<gene>
    <name evidence="1" type="ORF">HPB48_013705</name>
</gene>